<proteinExistence type="predicted"/>
<name>A0ABV6BCE5_9GAMM</name>
<dbReference type="Proteomes" id="UP001589813">
    <property type="component" value="Unassembled WGS sequence"/>
</dbReference>
<reference evidence="1 2" key="1">
    <citation type="submission" date="2024-09" db="EMBL/GenBank/DDBJ databases">
        <authorList>
            <person name="Sun Q."/>
            <person name="Mori K."/>
        </authorList>
    </citation>
    <scope>NUCLEOTIDE SEQUENCE [LARGE SCALE GENOMIC DNA]</scope>
    <source>
        <strain evidence="1 2">KCTC 23315</strain>
    </source>
</reference>
<sequence length="51" mass="6182">MRYTAQQIKNWDLTRLKDNKPARAENCTTLWQRIKHGWMVVIGCYDVVDWE</sequence>
<evidence type="ECO:0000313" key="2">
    <source>
        <dbReference type="Proteomes" id="UP001589813"/>
    </source>
</evidence>
<dbReference type="EMBL" id="JBHLXP010000001">
    <property type="protein sequence ID" value="MFC0047752.1"/>
    <property type="molecule type" value="Genomic_DNA"/>
</dbReference>
<organism evidence="1 2">
    <name type="scientific">Rheinheimera tilapiae</name>
    <dbReference type="NCBI Taxonomy" id="875043"/>
    <lineage>
        <taxon>Bacteria</taxon>
        <taxon>Pseudomonadati</taxon>
        <taxon>Pseudomonadota</taxon>
        <taxon>Gammaproteobacteria</taxon>
        <taxon>Chromatiales</taxon>
        <taxon>Chromatiaceae</taxon>
        <taxon>Rheinheimera</taxon>
    </lineage>
</organism>
<evidence type="ECO:0000313" key="1">
    <source>
        <dbReference type="EMBL" id="MFC0047752.1"/>
    </source>
</evidence>
<keyword evidence="2" id="KW-1185">Reference proteome</keyword>
<accession>A0ABV6BCE5</accession>
<gene>
    <name evidence="1" type="ORF">ACFFJP_05590</name>
</gene>
<dbReference type="RefSeq" id="WP_377241295.1">
    <property type="nucleotide sequence ID" value="NZ_JBHLXP010000001.1"/>
</dbReference>
<protein>
    <submittedName>
        <fullName evidence="1">Uncharacterized protein</fullName>
    </submittedName>
</protein>
<comment type="caution">
    <text evidence="1">The sequence shown here is derived from an EMBL/GenBank/DDBJ whole genome shotgun (WGS) entry which is preliminary data.</text>
</comment>